<keyword evidence="2" id="KW-1185">Reference proteome</keyword>
<reference evidence="1" key="1">
    <citation type="submission" date="2024-05" db="EMBL/GenBank/DDBJ databases">
        <title>Isolation and characterization of Sporomusa carbonis sp. nov., a carboxydotrophic hydrogenogen in the genus of Sporomusa isolated from a charcoal burning pile.</title>
        <authorList>
            <person name="Boeer T."/>
            <person name="Rosenbaum F."/>
            <person name="Eysell L."/>
            <person name="Mueller V."/>
            <person name="Daniel R."/>
            <person name="Poehlein A."/>
        </authorList>
    </citation>
    <scope>NUCLEOTIDE SEQUENCE [LARGE SCALE GENOMIC DNA]</scope>
    <source>
        <strain evidence="1">DSM 10669</strain>
    </source>
</reference>
<accession>A0ABZ3IHF8</accession>
<proteinExistence type="predicted"/>
<sequence length="104" mass="11036">MNTITLSKPISKDGNEITALNLDFDKITGNKIIAAEKEARLLGDTTPDACYSKTFQAILAAKAAAESVVVDDILGLSGSDFIQITNTVSNFLFNWALPVSAQAS</sequence>
<dbReference type="EMBL" id="CP155573">
    <property type="protein sequence ID" value="XFO64798.1"/>
    <property type="molecule type" value="Genomic_DNA"/>
</dbReference>
<name>A0ABZ3IHF8_9FIRM</name>
<organism evidence="1 2">
    <name type="scientific">Sporomusa silvacetica DSM 10669</name>
    <dbReference type="NCBI Taxonomy" id="1123289"/>
    <lineage>
        <taxon>Bacteria</taxon>
        <taxon>Bacillati</taxon>
        <taxon>Bacillota</taxon>
        <taxon>Negativicutes</taxon>
        <taxon>Selenomonadales</taxon>
        <taxon>Sporomusaceae</taxon>
        <taxon>Sporomusa</taxon>
    </lineage>
</organism>
<dbReference type="RefSeq" id="WP_094607731.1">
    <property type="nucleotide sequence ID" value="NZ_CP155573.1"/>
</dbReference>
<gene>
    <name evidence="1" type="ORF">SPSIL_009070</name>
</gene>
<protein>
    <recommendedName>
        <fullName evidence="3">Phage tail assembly protein</fullName>
    </recommendedName>
</protein>
<dbReference type="Proteomes" id="UP000216752">
    <property type="component" value="Chromosome"/>
</dbReference>
<evidence type="ECO:0008006" key="3">
    <source>
        <dbReference type="Google" id="ProtNLM"/>
    </source>
</evidence>
<evidence type="ECO:0000313" key="1">
    <source>
        <dbReference type="EMBL" id="XFO64798.1"/>
    </source>
</evidence>
<evidence type="ECO:0000313" key="2">
    <source>
        <dbReference type="Proteomes" id="UP000216752"/>
    </source>
</evidence>